<dbReference type="InterPro" id="IPR027417">
    <property type="entry name" value="P-loop_NTPase"/>
</dbReference>
<gene>
    <name evidence="2" type="ORF">M2280_004447</name>
</gene>
<dbReference type="SUPFAM" id="SSF52540">
    <property type="entry name" value="P-loop containing nucleoside triphosphate hydrolases"/>
    <property type="match status" value="1"/>
</dbReference>
<comment type="caution">
    <text evidence="2">The sequence shown here is derived from an EMBL/GenBank/DDBJ whole genome shotgun (WGS) entry which is preliminary data.</text>
</comment>
<feature type="region of interest" description="Disordered" evidence="1">
    <location>
        <begin position="519"/>
        <end position="538"/>
    </location>
</feature>
<dbReference type="Pfam" id="PF13481">
    <property type="entry name" value="AAA_25"/>
    <property type="match status" value="1"/>
</dbReference>
<proteinExistence type="predicted"/>
<dbReference type="Gene3D" id="3.40.50.300">
    <property type="entry name" value="P-loop containing nucleotide triphosphate hydrolases"/>
    <property type="match status" value="1"/>
</dbReference>
<dbReference type="Proteomes" id="UP001160334">
    <property type="component" value="Unassembled WGS sequence"/>
</dbReference>
<feature type="compositionally biased region" description="Pro residues" evidence="1">
    <location>
        <begin position="526"/>
        <end position="538"/>
    </location>
</feature>
<evidence type="ECO:0000256" key="1">
    <source>
        <dbReference type="SAM" id="MobiDB-lite"/>
    </source>
</evidence>
<sequence length="538" mass="60555">MNDSTTSSTDNGDPATERYYITTDDLPRSMQNGVNRLKRFAQDRGRPLPMPYMDPSERNTFEEFRIHFDCPNCRDDVVTIDHLGPPSSGIASMTCPTCDNFNPCTLAEEIGFEEDERLDFEIPNIVPEWDDEPPVVEPSAEERITAAMPKFDHPSQAVRDKARDIWVNEESRKLVADYRRSIDDSADLPFDAGTLEEMLEREPEPPNRIAGLVPADAGTIIVAARKTGKTTFVLNLAHSLISGQPFLNYFDVDPVAEDAKVAILNFEVSPAQAAGWADAVGIDRRKFFIVNLRGRRNPLGHEEDQARLAALLRQHNVEALIVDPFGRAFTGTDQNSSSEVGRWLVNLDLFAREQAGVRDVILPVHAGWNQERTRGASALEDWADSIINLTRDDNDRRYVRATGRDVHFDEDQLLYDPETHRLSVSHLGGREEERTQKKQAKKDERAETLLPYLVEGARRHPGYGMSELTQWLRSIKVSDNKPVDFRDEEMTAASRLAHERGLVRIELGARKKKQHFVTDAADGIAPWPPLPDDPTPGS</sequence>
<feature type="compositionally biased region" description="Basic and acidic residues" evidence="1">
    <location>
        <begin position="428"/>
        <end position="445"/>
    </location>
</feature>
<dbReference type="EMBL" id="JARXVC010000013">
    <property type="protein sequence ID" value="MDH6283204.1"/>
    <property type="molecule type" value="Genomic_DNA"/>
</dbReference>
<dbReference type="RefSeq" id="WP_280762480.1">
    <property type="nucleotide sequence ID" value="NZ_JARXVC010000013.1"/>
</dbReference>
<organism evidence="2 3">
    <name type="scientific">Prescottella agglutinans</name>
    <dbReference type="NCBI Taxonomy" id="1644129"/>
    <lineage>
        <taxon>Bacteria</taxon>
        <taxon>Bacillati</taxon>
        <taxon>Actinomycetota</taxon>
        <taxon>Actinomycetes</taxon>
        <taxon>Mycobacteriales</taxon>
        <taxon>Nocardiaceae</taxon>
        <taxon>Prescottella</taxon>
    </lineage>
</organism>
<keyword evidence="3" id="KW-1185">Reference proteome</keyword>
<name>A0ABT6MFV4_9NOCA</name>
<feature type="region of interest" description="Disordered" evidence="1">
    <location>
        <begin position="426"/>
        <end position="445"/>
    </location>
</feature>
<evidence type="ECO:0008006" key="4">
    <source>
        <dbReference type="Google" id="ProtNLM"/>
    </source>
</evidence>
<reference evidence="2 3" key="1">
    <citation type="submission" date="2023-04" db="EMBL/GenBank/DDBJ databases">
        <title>Forest soil microbial communities from Buena Vista Peninsula, Colon Province, Panama.</title>
        <authorList>
            <person name="Bouskill N."/>
        </authorList>
    </citation>
    <scope>NUCLEOTIDE SEQUENCE [LARGE SCALE GENOMIC DNA]</scope>
    <source>
        <strain evidence="2 3">CFH S0262</strain>
    </source>
</reference>
<evidence type="ECO:0000313" key="3">
    <source>
        <dbReference type="Proteomes" id="UP001160334"/>
    </source>
</evidence>
<accession>A0ABT6MFV4</accession>
<protein>
    <recommendedName>
        <fullName evidence="4">AAA family ATPase</fullName>
    </recommendedName>
</protein>
<evidence type="ECO:0000313" key="2">
    <source>
        <dbReference type="EMBL" id="MDH6283204.1"/>
    </source>
</evidence>